<evidence type="ECO:0000256" key="6">
    <source>
        <dbReference type="ARBA" id="ARBA00022692"/>
    </source>
</evidence>
<feature type="transmembrane region" description="Helical" evidence="10">
    <location>
        <begin position="238"/>
        <end position="260"/>
    </location>
</feature>
<dbReference type="InterPro" id="IPR002528">
    <property type="entry name" value="MATE_fam"/>
</dbReference>
<dbReference type="GO" id="GO:0046677">
    <property type="term" value="P:response to antibiotic"/>
    <property type="evidence" value="ECO:0007669"/>
    <property type="project" value="UniProtKB-KW"/>
</dbReference>
<feature type="transmembrane region" description="Helical" evidence="10">
    <location>
        <begin position="359"/>
        <end position="376"/>
    </location>
</feature>
<comment type="subcellular location">
    <subcellularLocation>
        <location evidence="1">Cell membrane</location>
        <topology evidence="1">Multi-pass membrane protein</topology>
    </subcellularLocation>
</comment>
<evidence type="ECO:0000313" key="12">
    <source>
        <dbReference type="Proteomes" id="UP000095558"/>
    </source>
</evidence>
<keyword evidence="5" id="KW-1003">Cell membrane</keyword>
<feature type="transmembrane region" description="Helical" evidence="10">
    <location>
        <begin position="51"/>
        <end position="75"/>
    </location>
</feature>
<evidence type="ECO:0000256" key="4">
    <source>
        <dbReference type="ARBA" id="ARBA00022448"/>
    </source>
</evidence>
<feature type="transmembrane region" description="Helical" evidence="10">
    <location>
        <begin position="96"/>
        <end position="119"/>
    </location>
</feature>
<dbReference type="STRING" id="84024.ERS852471_02424"/>
<dbReference type="InterPro" id="IPR045070">
    <property type="entry name" value="MATE_MepA-like"/>
</dbReference>
<organism evidence="11 12">
    <name type="scientific">Clostridium disporicum</name>
    <dbReference type="NCBI Taxonomy" id="84024"/>
    <lineage>
        <taxon>Bacteria</taxon>
        <taxon>Bacillati</taxon>
        <taxon>Bacillota</taxon>
        <taxon>Clostridia</taxon>
        <taxon>Eubacteriales</taxon>
        <taxon>Clostridiaceae</taxon>
        <taxon>Clostridium</taxon>
    </lineage>
</organism>
<dbReference type="PANTHER" id="PTHR43823">
    <property type="entry name" value="SPORULATION PROTEIN YKVU"/>
    <property type="match status" value="1"/>
</dbReference>
<feature type="transmembrane region" description="Helical" evidence="10">
    <location>
        <begin position="199"/>
        <end position="217"/>
    </location>
</feature>
<dbReference type="EMBL" id="CYZV01000010">
    <property type="protein sequence ID" value="CUN97903.1"/>
    <property type="molecule type" value="Genomic_DNA"/>
</dbReference>
<feature type="transmembrane region" description="Helical" evidence="10">
    <location>
        <begin position="20"/>
        <end position="39"/>
    </location>
</feature>
<evidence type="ECO:0000256" key="9">
    <source>
        <dbReference type="ARBA" id="ARBA00023251"/>
    </source>
</evidence>
<feature type="transmembrane region" description="Helical" evidence="10">
    <location>
        <begin position="383"/>
        <end position="407"/>
    </location>
</feature>
<evidence type="ECO:0000313" key="11">
    <source>
        <dbReference type="EMBL" id="CUN97903.1"/>
    </source>
</evidence>
<dbReference type="GO" id="GO:0042910">
    <property type="term" value="F:xenobiotic transmembrane transporter activity"/>
    <property type="evidence" value="ECO:0007669"/>
    <property type="project" value="InterPro"/>
</dbReference>
<dbReference type="CDD" id="cd13143">
    <property type="entry name" value="MATE_MepA_like"/>
    <property type="match status" value="1"/>
</dbReference>
<dbReference type="GO" id="GO:0015297">
    <property type="term" value="F:antiporter activity"/>
    <property type="evidence" value="ECO:0007669"/>
    <property type="project" value="InterPro"/>
</dbReference>
<feature type="transmembrane region" description="Helical" evidence="10">
    <location>
        <begin position="419"/>
        <end position="439"/>
    </location>
</feature>
<keyword evidence="4" id="KW-0813">Transport</keyword>
<dbReference type="GO" id="GO:0005886">
    <property type="term" value="C:plasma membrane"/>
    <property type="evidence" value="ECO:0007669"/>
    <property type="project" value="UniProtKB-SubCell"/>
</dbReference>
<evidence type="ECO:0000256" key="5">
    <source>
        <dbReference type="ARBA" id="ARBA00022475"/>
    </source>
</evidence>
<evidence type="ECO:0000256" key="3">
    <source>
        <dbReference type="ARBA" id="ARBA00022106"/>
    </source>
</evidence>
<keyword evidence="8 10" id="KW-0472">Membrane</keyword>
<protein>
    <recommendedName>
        <fullName evidence="3">Multidrug export protein MepA</fullName>
    </recommendedName>
</protein>
<feature type="transmembrane region" description="Helical" evidence="10">
    <location>
        <begin position="139"/>
        <end position="162"/>
    </location>
</feature>
<evidence type="ECO:0000256" key="8">
    <source>
        <dbReference type="ARBA" id="ARBA00023136"/>
    </source>
</evidence>
<evidence type="ECO:0000256" key="10">
    <source>
        <dbReference type="SAM" id="Phobius"/>
    </source>
</evidence>
<sequence length="460" mass="49975">MENNNSLEAFNSMPVSKAVIKNAIPAMIAMLMVLIYNLADTFFIGQTHDAYQVAAVSLATPVFLMVMAVGTVFGIGGTSVISRALGEGRKEYAKKVCSFCMWSCVIVGIAMSLVFLIFMDQILSLIGASSDTWDFARSYLIIVSLSGPFVLISNCYSNILRAEGQANKAMMGQLIGNFLNIILDPIMILGFGWNIKGAAIATVIGNLAAAYYILYFIRGKSSLSININDFSIKDKICSGVLIIGIPASLASVMMSISQIIMNGLMAGYGDMALAGIGVAMKVTMITGMISMGIGQGVQPLLGYCVGANTWDRFKKIMKFSLIFSFLLGLILTVLCYLFTNSIVSAFLTEPSAFDYSVQFSRILLTTSTFFGVFYVLTNALQAMGAAVSSLIINLSRQGLIYIPALFILREALGITGLAWLQPVADILSILIAIVLYLWVSKKMMKLEEDKEYKEYKINSN</sequence>
<reference evidence="11 12" key="1">
    <citation type="submission" date="2015-09" db="EMBL/GenBank/DDBJ databases">
        <authorList>
            <consortium name="Pathogen Informatics"/>
        </authorList>
    </citation>
    <scope>NUCLEOTIDE SEQUENCE [LARGE SCALE GENOMIC DNA]</scope>
    <source>
        <strain evidence="11 12">2789STDY5834855</strain>
    </source>
</reference>
<dbReference type="OrthoDB" id="9811110at2"/>
<dbReference type="RefSeq" id="WP_055275879.1">
    <property type="nucleotide sequence ID" value="NZ_CYZV01000010.1"/>
</dbReference>
<dbReference type="PANTHER" id="PTHR43823:SF3">
    <property type="entry name" value="MULTIDRUG EXPORT PROTEIN MEPA"/>
    <property type="match status" value="1"/>
</dbReference>
<gene>
    <name evidence="11" type="primary">mepA_3</name>
    <name evidence="11" type="ORF">ERS852470_01150</name>
</gene>
<dbReference type="InterPro" id="IPR051327">
    <property type="entry name" value="MATE_MepA_subfamily"/>
</dbReference>
<feature type="transmembrane region" description="Helical" evidence="10">
    <location>
        <begin position="272"/>
        <end position="293"/>
    </location>
</feature>
<feature type="transmembrane region" description="Helical" evidence="10">
    <location>
        <begin position="174"/>
        <end position="193"/>
    </location>
</feature>
<proteinExistence type="inferred from homology"/>
<name>A0A174BBS5_9CLOT</name>
<evidence type="ECO:0000256" key="2">
    <source>
        <dbReference type="ARBA" id="ARBA00008417"/>
    </source>
</evidence>
<keyword evidence="6 10" id="KW-0812">Transmembrane</keyword>
<evidence type="ECO:0000256" key="1">
    <source>
        <dbReference type="ARBA" id="ARBA00004651"/>
    </source>
</evidence>
<accession>A0A174BBS5</accession>
<feature type="transmembrane region" description="Helical" evidence="10">
    <location>
        <begin position="319"/>
        <end position="339"/>
    </location>
</feature>
<dbReference type="Pfam" id="PF01554">
    <property type="entry name" value="MatE"/>
    <property type="match status" value="2"/>
</dbReference>
<comment type="similarity">
    <text evidence="2">Belongs to the multi antimicrobial extrusion (MATE) (TC 2.A.66.1) family. MepA subfamily.</text>
</comment>
<keyword evidence="9" id="KW-0046">Antibiotic resistance</keyword>
<dbReference type="PIRSF" id="PIRSF006603">
    <property type="entry name" value="DinF"/>
    <property type="match status" value="1"/>
</dbReference>
<evidence type="ECO:0000256" key="7">
    <source>
        <dbReference type="ARBA" id="ARBA00022989"/>
    </source>
</evidence>
<dbReference type="InterPro" id="IPR048279">
    <property type="entry name" value="MdtK-like"/>
</dbReference>
<keyword evidence="7 10" id="KW-1133">Transmembrane helix</keyword>
<dbReference type="AlphaFoldDB" id="A0A174BBS5"/>
<dbReference type="Proteomes" id="UP000095558">
    <property type="component" value="Unassembled WGS sequence"/>
</dbReference>
<dbReference type="NCBIfam" id="TIGR00797">
    <property type="entry name" value="matE"/>
    <property type="match status" value="1"/>
</dbReference>